<name>A0A382AVX2_9ZZZZ</name>
<evidence type="ECO:0000256" key="6">
    <source>
        <dbReference type="ARBA" id="ARBA00022982"/>
    </source>
</evidence>
<evidence type="ECO:0000259" key="9">
    <source>
        <dbReference type="PROSITE" id="PS51379"/>
    </source>
</evidence>
<evidence type="ECO:0000256" key="1">
    <source>
        <dbReference type="ARBA" id="ARBA00001927"/>
    </source>
</evidence>
<evidence type="ECO:0000256" key="5">
    <source>
        <dbReference type="ARBA" id="ARBA00022723"/>
    </source>
</evidence>
<proteinExistence type="predicted"/>
<evidence type="ECO:0000256" key="2">
    <source>
        <dbReference type="ARBA" id="ARBA00001966"/>
    </source>
</evidence>
<dbReference type="InterPro" id="IPR017900">
    <property type="entry name" value="4Fe4S_Fe_S_CS"/>
</dbReference>
<dbReference type="InterPro" id="IPR017896">
    <property type="entry name" value="4Fe4S_Fe-S-bd"/>
</dbReference>
<dbReference type="InterPro" id="IPR000813">
    <property type="entry name" value="7Fe_ferredoxin"/>
</dbReference>
<comment type="cofactor">
    <cofactor evidence="1">
        <name>[3Fe-4S] cluster</name>
        <dbReference type="ChEBI" id="CHEBI:21137"/>
    </cofactor>
</comment>
<evidence type="ECO:0000256" key="4">
    <source>
        <dbReference type="ARBA" id="ARBA00022485"/>
    </source>
</evidence>
<sequence length="114" mass="12248">MLTLVRGATRIEKGIMTYIVTGDCVDCVYTSCVDECPVAAFHDAEDKLLINPETCIDCDACVAACPVEAIHADHDVPEGQEKWVEINATAEEFPVIEAAKDPLKGPKCVNPNAA</sequence>
<evidence type="ECO:0000256" key="3">
    <source>
        <dbReference type="ARBA" id="ARBA00022448"/>
    </source>
</evidence>
<evidence type="ECO:0000313" key="10">
    <source>
        <dbReference type="EMBL" id="SVB05588.1"/>
    </source>
</evidence>
<evidence type="ECO:0000256" key="8">
    <source>
        <dbReference type="ARBA" id="ARBA00023014"/>
    </source>
</evidence>
<keyword evidence="6" id="KW-0249">Electron transport</keyword>
<gene>
    <name evidence="10" type="ORF">METZ01_LOCUS158442</name>
</gene>
<keyword evidence="5" id="KW-0479">Metal-binding</keyword>
<accession>A0A382AVX2</accession>
<dbReference type="PROSITE" id="PS00198">
    <property type="entry name" value="4FE4S_FER_1"/>
    <property type="match status" value="1"/>
</dbReference>
<protein>
    <recommendedName>
        <fullName evidence="9">4Fe-4S ferredoxin-type domain-containing protein</fullName>
    </recommendedName>
</protein>
<dbReference type="Gene3D" id="3.30.70.20">
    <property type="match status" value="1"/>
</dbReference>
<dbReference type="GO" id="GO:0009055">
    <property type="term" value="F:electron transfer activity"/>
    <property type="evidence" value="ECO:0007669"/>
    <property type="project" value="InterPro"/>
</dbReference>
<dbReference type="SUPFAM" id="SSF54862">
    <property type="entry name" value="4Fe-4S ferredoxins"/>
    <property type="match status" value="1"/>
</dbReference>
<dbReference type="AlphaFoldDB" id="A0A382AVX2"/>
<dbReference type="PROSITE" id="PS51379">
    <property type="entry name" value="4FE4S_FER_2"/>
    <property type="match status" value="1"/>
</dbReference>
<reference evidence="10" key="1">
    <citation type="submission" date="2018-05" db="EMBL/GenBank/DDBJ databases">
        <authorList>
            <person name="Lanie J.A."/>
            <person name="Ng W.-L."/>
            <person name="Kazmierczak K.M."/>
            <person name="Andrzejewski T.M."/>
            <person name="Davidsen T.M."/>
            <person name="Wayne K.J."/>
            <person name="Tettelin H."/>
            <person name="Glass J.I."/>
            <person name="Rusch D."/>
            <person name="Podicherti R."/>
            <person name="Tsui H.-C.T."/>
            <person name="Winkler M.E."/>
        </authorList>
    </citation>
    <scope>NUCLEOTIDE SEQUENCE</scope>
</reference>
<feature type="domain" description="4Fe-4S ferredoxin-type" evidence="9">
    <location>
        <begin position="46"/>
        <end position="75"/>
    </location>
</feature>
<dbReference type="PRINTS" id="PR00354">
    <property type="entry name" value="7FE8SFRDOXIN"/>
</dbReference>
<organism evidence="10">
    <name type="scientific">marine metagenome</name>
    <dbReference type="NCBI Taxonomy" id="408172"/>
    <lineage>
        <taxon>unclassified sequences</taxon>
        <taxon>metagenomes</taxon>
        <taxon>ecological metagenomes</taxon>
    </lineage>
</organism>
<dbReference type="EMBL" id="UINC01027039">
    <property type="protein sequence ID" value="SVB05588.1"/>
    <property type="molecule type" value="Genomic_DNA"/>
</dbReference>
<keyword evidence="3" id="KW-0813">Transport</keyword>
<dbReference type="Pfam" id="PF13237">
    <property type="entry name" value="Fer4_10"/>
    <property type="match status" value="1"/>
</dbReference>
<dbReference type="PANTHER" id="PTHR42859">
    <property type="entry name" value="OXIDOREDUCTASE"/>
    <property type="match status" value="1"/>
</dbReference>
<dbReference type="InterPro" id="IPR050294">
    <property type="entry name" value="RnfB_subfamily"/>
</dbReference>
<dbReference type="GO" id="GO:0051539">
    <property type="term" value="F:4 iron, 4 sulfur cluster binding"/>
    <property type="evidence" value="ECO:0007669"/>
    <property type="project" value="UniProtKB-KW"/>
</dbReference>
<keyword evidence="8" id="KW-0411">Iron-sulfur</keyword>
<dbReference type="PANTHER" id="PTHR42859:SF2">
    <property type="entry name" value="FERREDOXIN"/>
    <property type="match status" value="1"/>
</dbReference>
<keyword evidence="7" id="KW-0408">Iron</keyword>
<evidence type="ECO:0000256" key="7">
    <source>
        <dbReference type="ARBA" id="ARBA00023004"/>
    </source>
</evidence>
<comment type="cofactor">
    <cofactor evidence="2">
        <name>[4Fe-4S] cluster</name>
        <dbReference type="ChEBI" id="CHEBI:49883"/>
    </cofactor>
</comment>
<dbReference type="GO" id="GO:0046872">
    <property type="term" value="F:metal ion binding"/>
    <property type="evidence" value="ECO:0007669"/>
    <property type="project" value="UniProtKB-KW"/>
</dbReference>
<keyword evidence="4" id="KW-0004">4Fe-4S</keyword>